<accession>A4RRY2</accession>
<evidence type="ECO:0000256" key="1">
    <source>
        <dbReference type="SAM" id="MobiDB-lite"/>
    </source>
</evidence>
<reference evidence="2 3" key="1">
    <citation type="journal article" date="2007" name="Proc. Natl. Acad. Sci. U.S.A.">
        <title>The tiny eukaryote Ostreococcus provides genomic insights into the paradox of plankton speciation.</title>
        <authorList>
            <person name="Palenik B."/>
            <person name="Grimwood J."/>
            <person name="Aerts A."/>
            <person name="Rouze P."/>
            <person name="Salamov A."/>
            <person name="Putnam N."/>
            <person name="Dupont C."/>
            <person name="Jorgensen R."/>
            <person name="Derelle E."/>
            <person name="Rombauts S."/>
            <person name="Zhou K."/>
            <person name="Otillar R."/>
            <person name="Merchant S.S."/>
            <person name="Podell S."/>
            <person name="Gaasterland T."/>
            <person name="Napoli C."/>
            <person name="Gendler K."/>
            <person name="Manuell A."/>
            <person name="Tai V."/>
            <person name="Vallon O."/>
            <person name="Piganeau G."/>
            <person name="Jancek S."/>
            <person name="Heijde M."/>
            <person name="Jabbari K."/>
            <person name="Bowler C."/>
            <person name="Lohr M."/>
            <person name="Robbens S."/>
            <person name="Werner G."/>
            <person name="Dubchak I."/>
            <person name="Pazour G.J."/>
            <person name="Ren Q."/>
            <person name="Paulsen I."/>
            <person name="Delwiche C."/>
            <person name="Schmutz J."/>
            <person name="Rokhsar D."/>
            <person name="Van de Peer Y."/>
            <person name="Moreau H."/>
            <person name="Grigoriev I.V."/>
        </authorList>
    </citation>
    <scope>NUCLEOTIDE SEQUENCE [LARGE SCALE GENOMIC DNA]</scope>
    <source>
        <strain evidence="2 3">CCE9901</strain>
    </source>
</reference>
<organism evidence="2 3">
    <name type="scientific">Ostreococcus lucimarinus (strain CCE9901)</name>
    <dbReference type="NCBI Taxonomy" id="436017"/>
    <lineage>
        <taxon>Eukaryota</taxon>
        <taxon>Viridiplantae</taxon>
        <taxon>Chlorophyta</taxon>
        <taxon>Mamiellophyceae</taxon>
        <taxon>Mamiellales</taxon>
        <taxon>Bathycoccaceae</taxon>
        <taxon>Ostreococcus</taxon>
    </lineage>
</organism>
<feature type="compositionally biased region" description="Low complexity" evidence="1">
    <location>
        <begin position="21"/>
        <end position="31"/>
    </location>
</feature>
<dbReference type="RefSeq" id="XP_001415645.1">
    <property type="nucleotide sequence ID" value="XM_001415608.1"/>
</dbReference>
<dbReference type="HOGENOM" id="CLU_2692236_0_0_1"/>
<dbReference type="Proteomes" id="UP000001568">
    <property type="component" value="Chromosome 1"/>
</dbReference>
<dbReference type="GeneID" id="4999981"/>
<gene>
    <name evidence="2" type="ORF">OSTLU_29178</name>
</gene>
<evidence type="ECO:0000313" key="2">
    <source>
        <dbReference type="EMBL" id="ABO93937.1"/>
    </source>
</evidence>
<dbReference type="Gramene" id="ABO93937">
    <property type="protein sequence ID" value="ABO93937"/>
    <property type="gene ID" value="OSTLU_29178"/>
</dbReference>
<evidence type="ECO:0000313" key="3">
    <source>
        <dbReference type="Proteomes" id="UP000001568"/>
    </source>
</evidence>
<feature type="region of interest" description="Disordered" evidence="1">
    <location>
        <begin position="1"/>
        <end position="31"/>
    </location>
</feature>
<dbReference type="AlphaFoldDB" id="A4RRY2"/>
<sequence length="74" mass="7554">MFSMFTGGTAAPSGVSQPSTAANANASRGAAAETFVEALRSQPDPATVTAKTKPKLSFAALMANDEPESFEDSD</sequence>
<protein>
    <submittedName>
        <fullName evidence="2">Uncharacterized protein</fullName>
    </submittedName>
</protein>
<name>A4RRY2_OSTLU</name>
<dbReference type="KEGG" id="olu:OSTLU_29178"/>
<dbReference type="EMBL" id="CP000581">
    <property type="protein sequence ID" value="ABO93937.1"/>
    <property type="molecule type" value="Genomic_DNA"/>
</dbReference>
<keyword evidence="3" id="KW-1185">Reference proteome</keyword>
<proteinExistence type="predicted"/>